<keyword evidence="2" id="KW-0479">Metal-binding</keyword>
<evidence type="ECO:0000256" key="7">
    <source>
        <dbReference type="SAM" id="MobiDB-lite"/>
    </source>
</evidence>
<comment type="caution">
    <text evidence="9">The sequence shown here is derived from an EMBL/GenBank/DDBJ whole genome shotgun (WGS) entry which is preliminary data.</text>
</comment>
<evidence type="ECO:0000256" key="2">
    <source>
        <dbReference type="ARBA" id="ARBA00022723"/>
    </source>
</evidence>
<feature type="region of interest" description="Disordered" evidence="7">
    <location>
        <begin position="247"/>
        <end position="269"/>
    </location>
</feature>
<evidence type="ECO:0000256" key="1">
    <source>
        <dbReference type="ARBA" id="ARBA00004123"/>
    </source>
</evidence>
<dbReference type="Proteomes" id="UP001211907">
    <property type="component" value="Unassembled WGS sequence"/>
</dbReference>
<feature type="compositionally biased region" description="Polar residues" evidence="7">
    <location>
        <begin position="442"/>
        <end position="456"/>
    </location>
</feature>
<dbReference type="InterPro" id="IPR039355">
    <property type="entry name" value="Transcription_factor_GATA"/>
</dbReference>
<dbReference type="GO" id="GO:0045944">
    <property type="term" value="P:positive regulation of transcription by RNA polymerase II"/>
    <property type="evidence" value="ECO:0007669"/>
    <property type="project" value="TreeGrafter"/>
</dbReference>
<evidence type="ECO:0000256" key="5">
    <source>
        <dbReference type="ARBA" id="ARBA00023242"/>
    </source>
</evidence>
<dbReference type="GO" id="GO:0000981">
    <property type="term" value="F:DNA-binding transcription factor activity, RNA polymerase II-specific"/>
    <property type="evidence" value="ECO:0007669"/>
    <property type="project" value="TreeGrafter"/>
</dbReference>
<dbReference type="CDD" id="cd00202">
    <property type="entry name" value="ZnF_GATA"/>
    <property type="match status" value="1"/>
</dbReference>
<dbReference type="Gene3D" id="3.30.50.10">
    <property type="entry name" value="Erythroid Transcription Factor GATA-1, subunit A"/>
    <property type="match status" value="1"/>
</dbReference>
<evidence type="ECO:0000259" key="8">
    <source>
        <dbReference type="PROSITE" id="PS50114"/>
    </source>
</evidence>
<dbReference type="PANTHER" id="PTHR10071:SF281">
    <property type="entry name" value="BOX A-BINDING FACTOR-RELATED"/>
    <property type="match status" value="1"/>
</dbReference>
<evidence type="ECO:0000256" key="3">
    <source>
        <dbReference type="ARBA" id="ARBA00022771"/>
    </source>
</evidence>
<comment type="subcellular location">
    <subcellularLocation>
        <location evidence="1">Nucleus</location>
    </subcellularLocation>
</comment>
<keyword evidence="3 6" id="KW-0863">Zinc-finger</keyword>
<organism evidence="9 10">
    <name type="scientific">Physocladia obscura</name>
    <dbReference type="NCBI Taxonomy" id="109957"/>
    <lineage>
        <taxon>Eukaryota</taxon>
        <taxon>Fungi</taxon>
        <taxon>Fungi incertae sedis</taxon>
        <taxon>Chytridiomycota</taxon>
        <taxon>Chytridiomycota incertae sedis</taxon>
        <taxon>Chytridiomycetes</taxon>
        <taxon>Chytridiales</taxon>
        <taxon>Chytriomycetaceae</taxon>
        <taxon>Physocladia</taxon>
    </lineage>
</organism>
<dbReference type="GO" id="GO:0000122">
    <property type="term" value="P:negative regulation of transcription by RNA polymerase II"/>
    <property type="evidence" value="ECO:0007669"/>
    <property type="project" value="TreeGrafter"/>
</dbReference>
<dbReference type="InterPro" id="IPR013088">
    <property type="entry name" value="Znf_NHR/GATA"/>
</dbReference>
<dbReference type="AlphaFoldDB" id="A0AAD5T9P5"/>
<feature type="compositionally biased region" description="Basic and acidic residues" evidence="7">
    <location>
        <begin position="394"/>
        <end position="420"/>
    </location>
</feature>
<evidence type="ECO:0000256" key="6">
    <source>
        <dbReference type="PROSITE-ProRule" id="PRU00094"/>
    </source>
</evidence>
<feature type="region of interest" description="Disordered" evidence="7">
    <location>
        <begin position="442"/>
        <end position="461"/>
    </location>
</feature>
<feature type="region of interest" description="Disordered" evidence="7">
    <location>
        <begin position="118"/>
        <end position="148"/>
    </location>
</feature>
<gene>
    <name evidence="9" type="ORF">HK100_005807</name>
</gene>
<keyword evidence="4" id="KW-0862">Zinc</keyword>
<dbReference type="Pfam" id="PF00320">
    <property type="entry name" value="GATA"/>
    <property type="match status" value="1"/>
</dbReference>
<feature type="compositionally biased region" description="Low complexity" evidence="7">
    <location>
        <begin position="249"/>
        <end position="269"/>
    </location>
</feature>
<dbReference type="PANTHER" id="PTHR10071">
    <property type="entry name" value="TRANSCRIPTION FACTOR GATA FAMILY MEMBER"/>
    <property type="match status" value="1"/>
</dbReference>
<name>A0AAD5T9P5_9FUNG</name>
<dbReference type="SMART" id="SM00401">
    <property type="entry name" value="ZnF_GATA"/>
    <property type="match status" value="1"/>
</dbReference>
<dbReference type="SUPFAM" id="SSF57716">
    <property type="entry name" value="Glucocorticoid receptor-like (DNA-binding domain)"/>
    <property type="match status" value="1"/>
</dbReference>
<sequence>MLPSIRTLLKEIQESETPCRPVTMVAVADESGTTGTAMEPNPIPIILNQNQPPVIVLPPPPRTLTFIPTPSPLSIQQPWGPFIPLLSTIPDQSNHYYQARTEDQHHLHQQRHNYQQLQEQLHRHHQHQHQLGNPRSRPTSHAGHARSLSDPVGLTSWMLVSSVHGGISGVDGANGSICPIASFTNSDATLSTQNTRIYQLPNSLTNDHQQLQSHNGKPFHKRQLSHPYPHMHMYTHTHMNIPSSQPYGHLQQQVDPQQHHQQQQYQHHQQLPPSFISLTASHPQHQFQSPSAPIAKRLVIKDGKTVQVSRTGEFMICANCQVTKTPLWRRDTQSRPICNACGLYYRLHKVVRPVSYKTGGGSNNGDSSGDNDWDGGGTALAVFDAKKSMLLTQRRDLNEKSDGRAVSDKRGRNSGRRDDLEMAVDDQESAASVITMEVQTNERTTAAETQPFSLRTSPRDSIRSIDGVSEDRAIAVVDGTAVASRRHSADYSMDSLMVLVDAAAQGLNNE</sequence>
<evidence type="ECO:0000313" key="9">
    <source>
        <dbReference type="EMBL" id="KAJ3141893.1"/>
    </source>
</evidence>
<dbReference type="PRINTS" id="PR00619">
    <property type="entry name" value="GATAZNFINGER"/>
</dbReference>
<dbReference type="EMBL" id="JADGJH010000027">
    <property type="protein sequence ID" value="KAJ3141893.1"/>
    <property type="molecule type" value="Genomic_DNA"/>
</dbReference>
<keyword evidence="10" id="KW-1185">Reference proteome</keyword>
<keyword evidence="5" id="KW-0539">Nucleus</keyword>
<protein>
    <recommendedName>
        <fullName evidence="8">GATA-type domain-containing protein</fullName>
    </recommendedName>
</protein>
<evidence type="ECO:0000313" key="10">
    <source>
        <dbReference type="Proteomes" id="UP001211907"/>
    </source>
</evidence>
<dbReference type="GO" id="GO:0000978">
    <property type="term" value="F:RNA polymerase II cis-regulatory region sequence-specific DNA binding"/>
    <property type="evidence" value="ECO:0007669"/>
    <property type="project" value="TreeGrafter"/>
</dbReference>
<evidence type="ECO:0000256" key="4">
    <source>
        <dbReference type="ARBA" id="ARBA00022833"/>
    </source>
</evidence>
<dbReference type="PROSITE" id="PS50114">
    <property type="entry name" value="GATA_ZN_FINGER_2"/>
    <property type="match status" value="1"/>
</dbReference>
<accession>A0AAD5T9P5</accession>
<dbReference type="GO" id="GO:0008270">
    <property type="term" value="F:zinc ion binding"/>
    <property type="evidence" value="ECO:0007669"/>
    <property type="project" value="UniProtKB-KW"/>
</dbReference>
<dbReference type="GO" id="GO:0005634">
    <property type="term" value="C:nucleus"/>
    <property type="evidence" value="ECO:0007669"/>
    <property type="project" value="UniProtKB-SubCell"/>
</dbReference>
<proteinExistence type="predicted"/>
<reference evidence="9" key="1">
    <citation type="submission" date="2020-05" db="EMBL/GenBank/DDBJ databases">
        <title>Phylogenomic resolution of chytrid fungi.</title>
        <authorList>
            <person name="Stajich J.E."/>
            <person name="Amses K."/>
            <person name="Simmons R."/>
            <person name="Seto K."/>
            <person name="Myers J."/>
            <person name="Bonds A."/>
            <person name="Quandt C.A."/>
            <person name="Barry K."/>
            <person name="Liu P."/>
            <person name="Grigoriev I."/>
            <person name="Longcore J.E."/>
            <person name="James T.Y."/>
        </authorList>
    </citation>
    <scope>NUCLEOTIDE SEQUENCE</scope>
    <source>
        <strain evidence="9">JEL0513</strain>
    </source>
</reference>
<dbReference type="InterPro" id="IPR000679">
    <property type="entry name" value="Znf_GATA"/>
</dbReference>
<feature type="domain" description="GATA-type" evidence="8">
    <location>
        <begin position="311"/>
        <end position="364"/>
    </location>
</feature>
<feature type="region of interest" description="Disordered" evidence="7">
    <location>
        <begin position="394"/>
        <end position="421"/>
    </location>
</feature>